<dbReference type="Proteomes" id="UP000306324">
    <property type="component" value="Unassembled WGS sequence"/>
</dbReference>
<dbReference type="GO" id="GO:0016301">
    <property type="term" value="F:kinase activity"/>
    <property type="evidence" value="ECO:0007669"/>
    <property type="project" value="UniProtKB-KW"/>
</dbReference>
<dbReference type="SUPFAM" id="SSF56436">
    <property type="entry name" value="C-type lectin-like"/>
    <property type="match status" value="1"/>
</dbReference>
<organism evidence="3 4">
    <name type="scientific">Candidatus Accumulibacter phosphatis</name>
    <dbReference type="NCBI Taxonomy" id="327160"/>
    <lineage>
        <taxon>Bacteria</taxon>
        <taxon>Pseudomonadati</taxon>
        <taxon>Pseudomonadota</taxon>
        <taxon>Betaproteobacteria</taxon>
        <taxon>Candidatus Accumulibacter</taxon>
    </lineage>
</organism>
<gene>
    <name evidence="3" type="ORF">ACCUM_3980</name>
</gene>
<dbReference type="GO" id="GO:0120147">
    <property type="term" value="F:formylglycine-generating oxidase activity"/>
    <property type="evidence" value="ECO:0007669"/>
    <property type="project" value="TreeGrafter"/>
</dbReference>
<dbReference type="InterPro" id="IPR051043">
    <property type="entry name" value="Sulfatase_Mod_Factor_Kinase"/>
</dbReference>
<dbReference type="Gene3D" id="3.90.1580.10">
    <property type="entry name" value="paralog of FGE (formylglycine-generating enzyme)"/>
    <property type="match status" value="1"/>
</dbReference>
<accession>A0A5S4EMY1</accession>
<dbReference type="PANTHER" id="PTHR23150">
    <property type="entry name" value="SULFATASE MODIFYING FACTOR 1, 2"/>
    <property type="match status" value="1"/>
</dbReference>
<dbReference type="Pfam" id="PF03781">
    <property type="entry name" value="FGE-sulfatase"/>
    <property type="match status" value="1"/>
</dbReference>
<keyword evidence="3" id="KW-0418">Kinase</keyword>
<evidence type="ECO:0000256" key="1">
    <source>
        <dbReference type="SAM" id="MobiDB-lite"/>
    </source>
</evidence>
<evidence type="ECO:0000313" key="4">
    <source>
        <dbReference type="Proteomes" id="UP000306324"/>
    </source>
</evidence>
<protein>
    <submittedName>
        <fullName evidence="3">Serine/threonine kinase</fullName>
    </submittedName>
</protein>
<keyword evidence="4" id="KW-1185">Reference proteome</keyword>
<dbReference type="InterPro" id="IPR042095">
    <property type="entry name" value="SUMF_sf"/>
</dbReference>
<proteinExistence type="predicted"/>
<dbReference type="InterPro" id="IPR005532">
    <property type="entry name" value="SUMF_dom"/>
</dbReference>
<reference evidence="3 4" key="1">
    <citation type="submission" date="2019-04" db="EMBL/GenBank/DDBJ databases">
        <title>A novel phosphate-accumulating bacterium identified in bioreactor for phosphate removal from wastewater.</title>
        <authorList>
            <person name="Kotlyarov R.Y."/>
            <person name="Beletsky A.V."/>
            <person name="Kallistova A.Y."/>
            <person name="Dorofeev A.G."/>
            <person name="Nikolaev Y.Y."/>
            <person name="Pimenov N.V."/>
            <person name="Ravin N.V."/>
            <person name="Mardanov A.V."/>
        </authorList>
    </citation>
    <scope>NUCLEOTIDE SEQUENCE [LARGE SCALE GENOMIC DNA]</scope>
    <source>
        <strain evidence="3 4">Bin19</strain>
    </source>
</reference>
<evidence type="ECO:0000313" key="3">
    <source>
        <dbReference type="EMBL" id="TMQ76767.1"/>
    </source>
</evidence>
<keyword evidence="3" id="KW-0808">Transferase</keyword>
<feature type="region of interest" description="Disordered" evidence="1">
    <location>
        <begin position="637"/>
        <end position="671"/>
    </location>
</feature>
<sequence length="671" mass="73321">MPYRELPGDRARVEAWQAFTRRLAEHGALPVAWLPMSPALVPAEALRYTELHCLDGAHGLRALRARNAGTAAAAPVSPPTVPAAAPAADSPTGAVSRHALLPALLTRLACCVRVEPGLLRALRRLDADAAAEPGLEAIVWSYAPVVAAGSRFCEITPAYVAAYRDRFFALAAAEQQEILRRILDAHAWRGRSTESAELLIWQAHARQEAVSDEFVARIDEARDWFARFGAGGRSVLGDAAGYAGDLFHRHGDDRAWIAANSPLLAPIWALAGVDDIPAGLQPADVAAARQRGDAVASTWRLQQQNDRFVLLPDRGEAGRLPTLIPEGGVVCGLRTDAGWRQRWLEPCAAPLTLPLAHAAKLSEIALDSGRRHYRLLRLQRPPWAKELARDGHGLYLDVDCNGVVQRFRWIDPGEFMMGSPPDEPERRENEVQHPVTLSRGFWLADTACTQAFWQAVTGNNPSRFQDDPGNPVESVSWDEVQTFIGKLRRRLPGLPARLPTEAEWEYACRAGTTTPFSFGDQITPDRVNYNGNYPYAGGKIGRYRGQTVPVASLPANAWGLYEMHGNVWEWCTDRFGAYPTGPQVDPQGPRTGDARVLRGGSWSSRGRSVRSACRCRSEPGGRLDDFGFRLALGPGEQVLSPAEPVTRKGLAAEPTTRRSRTTESSSTAPLA</sequence>
<feature type="region of interest" description="Disordered" evidence="1">
    <location>
        <begin position="581"/>
        <end position="603"/>
    </location>
</feature>
<dbReference type="EMBL" id="SWAD01000041">
    <property type="protein sequence ID" value="TMQ76767.1"/>
    <property type="molecule type" value="Genomic_DNA"/>
</dbReference>
<feature type="compositionally biased region" description="Low complexity" evidence="1">
    <location>
        <begin position="662"/>
        <end position="671"/>
    </location>
</feature>
<evidence type="ECO:0000259" key="2">
    <source>
        <dbReference type="Pfam" id="PF03781"/>
    </source>
</evidence>
<dbReference type="AlphaFoldDB" id="A0A5S4EMY1"/>
<dbReference type="PANTHER" id="PTHR23150:SF19">
    <property type="entry name" value="FORMYLGLYCINE-GENERATING ENZYME"/>
    <property type="match status" value="1"/>
</dbReference>
<name>A0A5S4EMY1_9PROT</name>
<comment type="caution">
    <text evidence="3">The sequence shown here is derived from an EMBL/GenBank/DDBJ whole genome shotgun (WGS) entry which is preliminary data.</text>
</comment>
<dbReference type="InterPro" id="IPR016187">
    <property type="entry name" value="CTDL_fold"/>
</dbReference>
<feature type="domain" description="Sulfatase-modifying factor enzyme-like" evidence="2">
    <location>
        <begin position="409"/>
        <end position="631"/>
    </location>
</feature>